<dbReference type="Proteomes" id="UP000033452">
    <property type="component" value="Unassembled WGS sequence"/>
</dbReference>
<evidence type="ECO:0000256" key="3">
    <source>
        <dbReference type="ARBA" id="ARBA00022723"/>
    </source>
</evidence>
<keyword evidence="3" id="KW-0479">Metal-binding</keyword>
<dbReference type="GO" id="GO:0020037">
    <property type="term" value="F:heme binding"/>
    <property type="evidence" value="ECO:0007669"/>
    <property type="project" value="InterPro"/>
</dbReference>
<dbReference type="OrthoDB" id="9790913at2"/>
<protein>
    <submittedName>
        <fullName evidence="7">Globin</fullName>
    </submittedName>
</protein>
<feature type="compositionally biased region" description="Polar residues" evidence="6">
    <location>
        <begin position="11"/>
        <end position="25"/>
    </location>
</feature>
<dbReference type="InterPro" id="IPR009050">
    <property type="entry name" value="Globin-like_sf"/>
</dbReference>
<dbReference type="InterPro" id="IPR044203">
    <property type="entry name" value="GlbO/GLB3-like"/>
</dbReference>
<dbReference type="PATRIC" id="fig|43658.5.peg.2045"/>
<dbReference type="Gene3D" id="1.10.490.10">
    <property type="entry name" value="Globins"/>
    <property type="match status" value="1"/>
</dbReference>
<dbReference type="Pfam" id="PF01152">
    <property type="entry name" value="Bac_globin"/>
    <property type="match status" value="1"/>
</dbReference>
<reference evidence="8 10" key="2">
    <citation type="submission" date="2018-01" db="EMBL/GenBank/DDBJ databases">
        <title>Co-occurrence of chitin degradation, pigmentation and bioactivity in marine Pseudoalteromonas.</title>
        <authorList>
            <person name="Paulsen S."/>
            <person name="Gram L."/>
            <person name="Machado H."/>
        </authorList>
    </citation>
    <scope>NUCLEOTIDE SEQUENCE [LARGE SCALE GENOMIC DNA]</scope>
    <source>
        <strain evidence="8 10">S1946</strain>
    </source>
</reference>
<accession>A0A0F4QQ82</accession>
<evidence type="ECO:0000256" key="5">
    <source>
        <dbReference type="ARBA" id="ARBA00034496"/>
    </source>
</evidence>
<evidence type="ECO:0000256" key="1">
    <source>
        <dbReference type="ARBA" id="ARBA00022448"/>
    </source>
</evidence>
<organism evidence="7 9">
    <name type="scientific">Pseudoalteromonas rubra</name>
    <dbReference type="NCBI Taxonomy" id="43658"/>
    <lineage>
        <taxon>Bacteria</taxon>
        <taxon>Pseudomonadati</taxon>
        <taxon>Pseudomonadota</taxon>
        <taxon>Gammaproteobacteria</taxon>
        <taxon>Alteromonadales</taxon>
        <taxon>Pseudoalteromonadaceae</taxon>
        <taxon>Pseudoalteromonas</taxon>
    </lineage>
</organism>
<evidence type="ECO:0000256" key="2">
    <source>
        <dbReference type="ARBA" id="ARBA00022617"/>
    </source>
</evidence>
<evidence type="ECO:0000256" key="6">
    <source>
        <dbReference type="SAM" id="MobiDB-lite"/>
    </source>
</evidence>
<dbReference type="AlphaFoldDB" id="A0A0F4QQ82"/>
<proteinExistence type="inferred from homology"/>
<comment type="similarity">
    <text evidence="5">Belongs to the truncated hemoglobin family. Group II subfamily.</text>
</comment>
<keyword evidence="4" id="KW-0408">Iron</keyword>
<reference evidence="7 9" key="1">
    <citation type="journal article" date="2015" name="BMC Genomics">
        <title>Genome mining reveals unlocked bioactive potential of marine Gram-negative bacteria.</title>
        <authorList>
            <person name="Machado H."/>
            <person name="Sonnenschein E.C."/>
            <person name="Melchiorsen J."/>
            <person name="Gram L."/>
        </authorList>
    </citation>
    <scope>NUCLEOTIDE SEQUENCE [LARGE SCALE GENOMIC DNA]</scope>
    <source>
        <strain evidence="7 9">S2471</strain>
    </source>
</reference>
<dbReference type="SUPFAM" id="SSF46458">
    <property type="entry name" value="Globin-like"/>
    <property type="match status" value="1"/>
</dbReference>
<dbReference type="PANTHER" id="PTHR47366:SF1">
    <property type="entry name" value="TWO-ON-TWO HEMOGLOBIN-3"/>
    <property type="match status" value="1"/>
</dbReference>
<name>A0A0F4QQ82_9GAMM</name>
<evidence type="ECO:0000313" key="10">
    <source>
        <dbReference type="Proteomes" id="UP000292345"/>
    </source>
</evidence>
<feature type="region of interest" description="Disordered" evidence="6">
    <location>
        <begin position="9"/>
        <end position="31"/>
    </location>
</feature>
<dbReference type="EMBL" id="JXYA01000019">
    <property type="protein sequence ID" value="KJZ09479.1"/>
    <property type="molecule type" value="Genomic_DNA"/>
</dbReference>
<dbReference type="InterPro" id="IPR001486">
    <property type="entry name" value="Hemoglobin_trunc"/>
</dbReference>
<keyword evidence="1" id="KW-0813">Transport</keyword>
<dbReference type="InterPro" id="IPR012292">
    <property type="entry name" value="Globin/Proto"/>
</dbReference>
<dbReference type="RefSeq" id="WP_046004770.1">
    <property type="nucleotide sequence ID" value="NZ_JXYA01000019.1"/>
</dbReference>
<comment type="caution">
    <text evidence="7">The sequence shown here is derived from an EMBL/GenBank/DDBJ whole genome shotgun (WGS) entry which is preliminary data.</text>
</comment>
<dbReference type="PANTHER" id="PTHR47366">
    <property type="entry name" value="TWO-ON-TWO HEMOGLOBIN-3"/>
    <property type="match status" value="1"/>
</dbReference>
<keyword evidence="2" id="KW-0349">Heme</keyword>
<evidence type="ECO:0000256" key="4">
    <source>
        <dbReference type="ARBA" id="ARBA00023004"/>
    </source>
</evidence>
<dbReference type="GO" id="GO:0046872">
    <property type="term" value="F:metal ion binding"/>
    <property type="evidence" value="ECO:0007669"/>
    <property type="project" value="UniProtKB-KW"/>
</dbReference>
<dbReference type="Proteomes" id="UP000292345">
    <property type="component" value="Unassembled WGS sequence"/>
</dbReference>
<gene>
    <name evidence="8" type="ORF">C3B51_17450</name>
    <name evidence="7" type="ORF">TW77_09635</name>
</gene>
<evidence type="ECO:0000313" key="8">
    <source>
        <dbReference type="EMBL" id="RZM76889.1"/>
    </source>
</evidence>
<dbReference type="GO" id="GO:0005344">
    <property type="term" value="F:oxygen carrier activity"/>
    <property type="evidence" value="ECO:0007669"/>
    <property type="project" value="InterPro"/>
</dbReference>
<keyword evidence="9" id="KW-1185">Reference proteome</keyword>
<dbReference type="CDD" id="cd14773">
    <property type="entry name" value="TrHb2_PhHbO-like_O"/>
    <property type="match status" value="1"/>
</dbReference>
<evidence type="ECO:0000313" key="9">
    <source>
        <dbReference type="Proteomes" id="UP000033452"/>
    </source>
</evidence>
<dbReference type="GO" id="GO:0019825">
    <property type="term" value="F:oxygen binding"/>
    <property type="evidence" value="ECO:0007669"/>
    <property type="project" value="InterPro"/>
</dbReference>
<dbReference type="EMBL" id="PPUZ01000047">
    <property type="protein sequence ID" value="RZM76889.1"/>
    <property type="molecule type" value="Genomic_DNA"/>
</dbReference>
<sequence length="153" mass="17805">MKQLIKRIFNQDASDNPSSDATHQAPTPEKTPYEIIGGEAGTRALANRFYDIMESDPYAKPLYDMHPLPLDRIRQVFFEFLSGWLGGPDLFAEQYGHPRLRMRHMPFTINKELRDQWMYCMDKALDQEVDNPLLREGLRKSLAQLATHMINHD</sequence>
<evidence type="ECO:0000313" key="7">
    <source>
        <dbReference type="EMBL" id="KJZ09479.1"/>
    </source>
</evidence>